<evidence type="ECO:0000256" key="5">
    <source>
        <dbReference type="ARBA" id="ARBA00022691"/>
    </source>
</evidence>
<keyword evidence="5 7" id="KW-0949">S-adenosyl-L-methionine</keyword>
<name>A0ABR5ADE2_9BACL</name>
<gene>
    <name evidence="7" type="primary">trmB</name>
    <name evidence="9" type="ORF">SD70_23480</name>
</gene>
<organism evidence="9 10">
    <name type="scientific">Gordoniibacillus kamchatkensis</name>
    <dbReference type="NCBI Taxonomy" id="1590651"/>
    <lineage>
        <taxon>Bacteria</taxon>
        <taxon>Bacillati</taxon>
        <taxon>Bacillota</taxon>
        <taxon>Bacilli</taxon>
        <taxon>Bacillales</taxon>
        <taxon>Paenibacillaceae</taxon>
        <taxon>Gordoniibacillus</taxon>
    </lineage>
</organism>
<proteinExistence type="inferred from homology"/>
<evidence type="ECO:0000256" key="7">
    <source>
        <dbReference type="HAMAP-Rule" id="MF_01057"/>
    </source>
</evidence>
<feature type="binding site" evidence="7">
    <location>
        <position position="69"/>
    </location>
    <ligand>
        <name>S-adenosyl-L-methionine</name>
        <dbReference type="ChEBI" id="CHEBI:59789"/>
    </ligand>
</feature>
<dbReference type="EC" id="2.1.1.33" evidence="7"/>
<keyword evidence="3 7" id="KW-0489">Methyltransferase</keyword>
<evidence type="ECO:0000256" key="6">
    <source>
        <dbReference type="ARBA" id="ARBA00022694"/>
    </source>
</evidence>
<dbReference type="PANTHER" id="PTHR23417:SF14">
    <property type="entry name" value="PENTACOTRIPEPTIDE-REPEAT REGION OF PRORP DOMAIN-CONTAINING PROTEIN"/>
    <property type="match status" value="1"/>
</dbReference>
<dbReference type="Gene3D" id="3.40.50.150">
    <property type="entry name" value="Vaccinia Virus protein VP39"/>
    <property type="match status" value="1"/>
</dbReference>
<evidence type="ECO:0000313" key="10">
    <source>
        <dbReference type="Proteomes" id="UP000031967"/>
    </source>
</evidence>
<dbReference type="NCBIfam" id="TIGR00091">
    <property type="entry name" value="tRNA (guanosine(46)-N7)-methyltransferase TrmB"/>
    <property type="match status" value="1"/>
</dbReference>
<sequence>MRLRGKKGTRDELERQTDLIVLDPRTYKGRWAQRFGNGNPIHVELGMGKGRFITQLSAQNPDINYIGIDMFDQLLHRGAGKAVKARAEHGRPELNNLALVLFNIEHIEDIFAEDELERVYLNFSDPWPKKRHHRRRLTHPNFVRKYIRMLNNNGEIHFKTDSEMLFEFSLNSFADLGLRMRNITLSLHRDGNPAFNVMTEYEAKFVEQGKPIYRCEVVIGKAALDRHEEALAQADKPAEKPADKPADKPEGNSAVQEP</sequence>
<feature type="binding site" evidence="7">
    <location>
        <position position="44"/>
    </location>
    <ligand>
        <name>S-adenosyl-L-methionine</name>
        <dbReference type="ChEBI" id="CHEBI:59789"/>
    </ligand>
</feature>
<evidence type="ECO:0000256" key="3">
    <source>
        <dbReference type="ARBA" id="ARBA00022603"/>
    </source>
</evidence>
<evidence type="ECO:0000256" key="8">
    <source>
        <dbReference type="SAM" id="MobiDB-lite"/>
    </source>
</evidence>
<feature type="binding site" evidence="7">
    <location>
        <position position="129"/>
    </location>
    <ligand>
        <name>substrate</name>
    </ligand>
</feature>
<keyword evidence="6 7" id="KW-0819">tRNA processing</keyword>
<comment type="pathway">
    <text evidence="7">tRNA modification; N(7)-methylguanine-tRNA biosynthesis.</text>
</comment>
<comment type="catalytic activity">
    <reaction evidence="1 7">
        <text>guanosine(46) in tRNA + S-adenosyl-L-methionine = N(7)-methylguanosine(46) in tRNA + S-adenosyl-L-homocysteine</text>
        <dbReference type="Rhea" id="RHEA:42708"/>
        <dbReference type="Rhea" id="RHEA-COMP:10188"/>
        <dbReference type="Rhea" id="RHEA-COMP:10189"/>
        <dbReference type="ChEBI" id="CHEBI:57856"/>
        <dbReference type="ChEBI" id="CHEBI:59789"/>
        <dbReference type="ChEBI" id="CHEBI:74269"/>
        <dbReference type="ChEBI" id="CHEBI:74480"/>
        <dbReference type="EC" id="2.1.1.33"/>
    </reaction>
</comment>
<feature type="binding site" evidence="7">
    <location>
        <position position="103"/>
    </location>
    <ligand>
        <name>S-adenosyl-L-methionine</name>
        <dbReference type="ChEBI" id="CHEBI:59789"/>
    </ligand>
</feature>
<feature type="region of interest" description="Disordered" evidence="8">
    <location>
        <begin position="229"/>
        <end position="258"/>
    </location>
</feature>
<dbReference type="InterPro" id="IPR029063">
    <property type="entry name" value="SAM-dependent_MTases_sf"/>
</dbReference>
<keyword evidence="4 7" id="KW-0808">Transferase</keyword>
<dbReference type="InterPro" id="IPR003358">
    <property type="entry name" value="tRNA_(Gua-N-7)_MeTrfase_Trmb"/>
</dbReference>
<feature type="compositionally biased region" description="Basic and acidic residues" evidence="8">
    <location>
        <begin position="229"/>
        <end position="250"/>
    </location>
</feature>
<dbReference type="Proteomes" id="UP000031967">
    <property type="component" value="Unassembled WGS sequence"/>
</dbReference>
<dbReference type="HAMAP" id="MF_01057">
    <property type="entry name" value="tRNA_methyltr_TrmB"/>
    <property type="match status" value="1"/>
</dbReference>
<evidence type="ECO:0000313" key="9">
    <source>
        <dbReference type="EMBL" id="KIL38917.1"/>
    </source>
</evidence>
<comment type="similarity">
    <text evidence="7">Belongs to the class I-like SAM-binding methyltransferase superfamily. TrmB family.</text>
</comment>
<dbReference type="Pfam" id="PF02390">
    <property type="entry name" value="Methyltransf_4"/>
    <property type="match status" value="1"/>
</dbReference>
<dbReference type="InterPro" id="IPR055361">
    <property type="entry name" value="tRNA_methyltr_TrmB_bact"/>
</dbReference>
<evidence type="ECO:0000256" key="1">
    <source>
        <dbReference type="ARBA" id="ARBA00000142"/>
    </source>
</evidence>
<feature type="binding site" evidence="7">
    <location>
        <position position="125"/>
    </location>
    <ligand>
        <name>S-adenosyl-L-methionine</name>
        <dbReference type="ChEBI" id="CHEBI:59789"/>
    </ligand>
</feature>
<evidence type="ECO:0000256" key="2">
    <source>
        <dbReference type="ARBA" id="ARBA00003015"/>
    </source>
</evidence>
<accession>A0ABR5ADE2</accession>
<evidence type="ECO:0000256" key="4">
    <source>
        <dbReference type="ARBA" id="ARBA00022679"/>
    </source>
</evidence>
<dbReference type="EMBL" id="JXAK01000048">
    <property type="protein sequence ID" value="KIL38917.1"/>
    <property type="molecule type" value="Genomic_DNA"/>
</dbReference>
<comment type="caution">
    <text evidence="9">The sequence shown here is derived from an EMBL/GenBank/DDBJ whole genome shotgun (WGS) entry which is preliminary data.</text>
</comment>
<feature type="binding site" evidence="7">
    <location>
        <begin position="199"/>
        <end position="202"/>
    </location>
    <ligand>
        <name>substrate</name>
    </ligand>
</feature>
<keyword evidence="10" id="KW-1185">Reference proteome</keyword>
<comment type="caution">
    <text evidence="7">Lacks conserved residue(s) required for the propagation of feature annotation.</text>
</comment>
<comment type="function">
    <text evidence="2 7">Catalyzes the formation of N(7)-methylguanine at position 46 (m7G46) in tRNA.</text>
</comment>
<dbReference type="PANTHER" id="PTHR23417">
    <property type="entry name" value="3-DEOXY-D-MANNO-OCTULOSONIC-ACID TRANSFERASE/TRNA GUANINE-N 7 - -METHYLTRANSFERASE"/>
    <property type="match status" value="1"/>
</dbReference>
<dbReference type="RefSeq" id="WP_041050222.1">
    <property type="nucleotide sequence ID" value="NZ_JXAK01000048.1"/>
</dbReference>
<reference evidence="9 10" key="1">
    <citation type="submission" date="2014-12" db="EMBL/GenBank/DDBJ databases">
        <title>Draft genome sequence of Paenibacillus kamchatkensis strain B-2647.</title>
        <authorList>
            <person name="Karlyshev A.V."/>
            <person name="Kudryashova E.B."/>
        </authorList>
    </citation>
    <scope>NUCLEOTIDE SEQUENCE [LARGE SCALE GENOMIC DNA]</scope>
    <source>
        <strain evidence="9 10">VKM B-2647</strain>
    </source>
</reference>
<dbReference type="NCBIfam" id="NF001080">
    <property type="entry name" value="PRK00121.2-2"/>
    <property type="match status" value="1"/>
</dbReference>
<feature type="binding site" evidence="7">
    <location>
        <position position="161"/>
    </location>
    <ligand>
        <name>substrate</name>
    </ligand>
</feature>
<dbReference type="PROSITE" id="PS51625">
    <property type="entry name" value="SAM_MT_TRMB"/>
    <property type="match status" value="1"/>
</dbReference>
<dbReference type="SUPFAM" id="SSF53335">
    <property type="entry name" value="S-adenosyl-L-methionine-dependent methyltransferases"/>
    <property type="match status" value="1"/>
</dbReference>
<protein>
    <recommendedName>
        <fullName evidence="7">tRNA (guanine-N(7)-)-methyltransferase</fullName>
        <ecNumber evidence="7">2.1.1.33</ecNumber>
    </recommendedName>
    <alternativeName>
        <fullName evidence="7">tRNA (guanine(46)-N(7))-methyltransferase</fullName>
    </alternativeName>
    <alternativeName>
        <fullName evidence="7">tRNA(m7G46)-methyltransferase</fullName>
    </alternativeName>
</protein>